<keyword evidence="6" id="KW-0238">DNA-binding</keyword>
<dbReference type="PROSITE" id="PS00041">
    <property type="entry name" value="HTH_ARAC_FAMILY_1"/>
    <property type="match status" value="1"/>
</dbReference>
<dbReference type="Pfam" id="PF02743">
    <property type="entry name" value="dCache_1"/>
    <property type="match status" value="1"/>
</dbReference>
<evidence type="ECO:0000256" key="3">
    <source>
        <dbReference type="ARBA" id="ARBA00022692"/>
    </source>
</evidence>
<feature type="transmembrane region" description="Helical" evidence="9">
    <location>
        <begin position="12"/>
        <end position="32"/>
    </location>
</feature>
<evidence type="ECO:0000256" key="8">
    <source>
        <dbReference type="ARBA" id="ARBA00023163"/>
    </source>
</evidence>
<dbReference type="InterPro" id="IPR033479">
    <property type="entry name" value="dCache_1"/>
</dbReference>
<dbReference type="InterPro" id="IPR041522">
    <property type="entry name" value="CdaR_GGDEF"/>
</dbReference>
<dbReference type="RefSeq" id="WP_377467652.1">
    <property type="nucleotide sequence ID" value="NZ_JBHLWN010000007.1"/>
</dbReference>
<comment type="caution">
    <text evidence="11">The sequence shown here is derived from an EMBL/GenBank/DDBJ whole genome shotgun (WGS) entry which is preliminary data.</text>
</comment>
<dbReference type="PROSITE" id="PS01124">
    <property type="entry name" value="HTH_ARAC_FAMILY_2"/>
    <property type="match status" value="1"/>
</dbReference>
<protein>
    <submittedName>
        <fullName evidence="11">AraC family transcriptional regulator</fullName>
    </submittedName>
</protein>
<sequence length="770" mass="87247">MLLRRKSIFLTLWLSYIMILLIPVTVTFLLYINMEKAMIDYANRSNLALLEQARQVVDSNLQEMEQLGVQIATQPKLQTLWTIKDAEKYIQYEEAVRSLRNIRNGSRFIDNFYIYLRDDDTVISSNLKTDAATFFTELYPLPGRSLDQVRSEILSGYHYQDFWAAPQGTQDRSTTNVIASAFTLPLGEVNNGKGTLIMLINEQQILNLLKQIQWVNNGTMLILDSKGQVIVSTGVRHELPAGLLAELSGSSGYETYRTEGQVQMLSYTTGQSGWKYISLVPKSVVLKRVNEIKAWALALLAFVVAAGSAAAYWMAYRSYSPIRDLVYTISKGRSVQRNESANEYEFIRNSITESLAEGKELKTKLAGHLPVVRAHFLNRLLKGQVDPAELAPDSLAFRGVQFPFPCVGVVLIEADESKEFRIEESERDYALVRFIILNLSSELLGDSGYATETDNGRLALVLNVPDSSEETLLYRDRFIAELKGIIEGRFRIKITVATSSIHHELPEASRCYTEALNALDYRIIHGISSIIHYDQIRDMGRTDYHYPTEIEAQFMNVLKSGELEAAERILDDLYERNIGSRDTTPELGKLLFMNILGTLLRVTNALKIDEKLSLESATDPVKLILNSTSADEMVKKIKELIAFICNCVREARSEQHERWQERMKQYIDLHYGDHSLSLTTVAEHFGLTPAYTSGLFKKQYGINLSDYMIEVRISEAKRLLADPSLTVLQVAQKVGYSTDIGFIRVFKKIEGITPGKYREMLQISGDRKES</sequence>
<dbReference type="Proteomes" id="UP001589776">
    <property type="component" value="Unassembled WGS sequence"/>
</dbReference>
<evidence type="ECO:0000313" key="12">
    <source>
        <dbReference type="Proteomes" id="UP001589776"/>
    </source>
</evidence>
<evidence type="ECO:0000313" key="11">
    <source>
        <dbReference type="EMBL" id="MFC0210993.1"/>
    </source>
</evidence>
<dbReference type="Gene3D" id="1.10.10.60">
    <property type="entry name" value="Homeodomain-like"/>
    <property type="match status" value="2"/>
</dbReference>
<dbReference type="SUPFAM" id="SSF46689">
    <property type="entry name" value="Homeodomain-like"/>
    <property type="match status" value="1"/>
</dbReference>
<organism evidence="11 12">
    <name type="scientific">Paenibacillus chartarius</name>
    <dbReference type="NCBI Taxonomy" id="747481"/>
    <lineage>
        <taxon>Bacteria</taxon>
        <taxon>Bacillati</taxon>
        <taxon>Bacillota</taxon>
        <taxon>Bacilli</taxon>
        <taxon>Bacillales</taxon>
        <taxon>Paenibacillaceae</taxon>
        <taxon>Paenibacillus</taxon>
    </lineage>
</organism>
<feature type="domain" description="HTH araC/xylS-type" evidence="10">
    <location>
        <begin position="661"/>
        <end position="760"/>
    </location>
</feature>
<dbReference type="Gene3D" id="3.30.450.20">
    <property type="entry name" value="PAS domain"/>
    <property type="match status" value="1"/>
</dbReference>
<evidence type="ECO:0000256" key="7">
    <source>
        <dbReference type="ARBA" id="ARBA00023136"/>
    </source>
</evidence>
<dbReference type="Pfam" id="PF17853">
    <property type="entry name" value="GGDEF_2"/>
    <property type="match status" value="1"/>
</dbReference>
<evidence type="ECO:0000256" key="5">
    <source>
        <dbReference type="ARBA" id="ARBA00023015"/>
    </source>
</evidence>
<keyword evidence="2" id="KW-1003">Cell membrane</keyword>
<dbReference type="InterPro" id="IPR018060">
    <property type="entry name" value="HTH_AraC"/>
</dbReference>
<keyword evidence="5" id="KW-0805">Transcription regulation</keyword>
<evidence type="ECO:0000256" key="1">
    <source>
        <dbReference type="ARBA" id="ARBA00004651"/>
    </source>
</evidence>
<comment type="subcellular location">
    <subcellularLocation>
        <location evidence="1">Cell membrane</location>
        <topology evidence="1">Multi-pass membrane protein</topology>
    </subcellularLocation>
</comment>
<accession>A0ABV6DED1</accession>
<keyword evidence="8" id="KW-0804">Transcription</keyword>
<dbReference type="PANTHER" id="PTHR43280">
    <property type="entry name" value="ARAC-FAMILY TRANSCRIPTIONAL REGULATOR"/>
    <property type="match status" value="1"/>
</dbReference>
<evidence type="ECO:0000259" key="10">
    <source>
        <dbReference type="PROSITE" id="PS01124"/>
    </source>
</evidence>
<evidence type="ECO:0000256" key="6">
    <source>
        <dbReference type="ARBA" id="ARBA00023125"/>
    </source>
</evidence>
<keyword evidence="4 9" id="KW-1133">Transmembrane helix</keyword>
<dbReference type="InterPro" id="IPR018062">
    <property type="entry name" value="HTH_AraC-typ_CS"/>
</dbReference>
<evidence type="ECO:0000256" key="2">
    <source>
        <dbReference type="ARBA" id="ARBA00022475"/>
    </source>
</evidence>
<evidence type="ECO:0000256" key="9">
    <source>
        <dbReference type="SAM" id="Phobius"/>
    </source>
</evidence>
<reference evidence="11 12" key="1">
    <citation type="submission" date="2024-09" db="EMBL/GenBank/DDBJ databases">
        <authorList>
            <person name="Sun Q."/>
            <person name="Mori K."/>
        </authorList>
    </citation>
    <scope>NUCLEOTIDE SEQUENCE [LARGE SCALE GENOMIC DNA]</scope>
    <source>
        <strain evidence="11 12">CCM 7759</strain>
    </source>
</reference>
<dbReference type="InterPro" id="IPR009057">
    <property type="entry name" value="Homeodomain-like_sf"/>
</dbReference>
<name>A0ABV6DED1_9BACL</name>
<dbReference type="PANTHER" id="PTHR43280:SF10">
    <property type="entry name" value="REGULATORY PROTEIN POCR"/>
    <property type="match status" value="1"/>
</dbReference>
<keyword evidence="12" id="KW-1185">Reference proteome</keyword>
<proteinExistence type="predicted"/>
<dbReference type="SMART" id="SM00342">
    <property type="entry name" value="HTH_ARAC"/>
    <property type="match status" value="1"/>
</dbReference>
<evidence type="ECO:0000256" key="4">
    <source>
        <dbReference type="ARBA" id="ARBA00022989"/>
    </source>
</evidence>
<gene>
    <name evidence="11" type="ORF">ACFFK0_00790</name>
</gene>
<dbReference type="EMBL" id="JBHLWN010000007">
    <property type="protein sequence ID" value="MFC0210993.1"/>
    <property type="molecule type" value="Genomic_DNA"/>
</dbReference>
<dbReference type="Pfam" id="PF12833">
    <property type="entry name" value="HTH_18"/>
    <property type="match status" value="1"/>
</dbReference>
<keyword evidence="7 9" id="KW-0472">Membrane</keyword>
<feature type="transmembrane region" description="Helical" evidence="9">
    <location>
        <begin position="294"/>
        <end position="315"/>
    </location>
</feature>
<keyword evidence="3 9" id="KW-0812">Transmembrane</keyword>